<name>A0ACB1AI90_MELEN</name>
<comment type="caution">
    <text evidence="1">The sequence shown here is derived from an EMBL/GenBank/DDBJ whole genome shotgun (WGS) entry which is preliminary data.</text>
</comment>
<dbReference type="Proteomes" id="UP001497535">
    <property type="component" value="Unassembled WGS sequence"/>
</dbReference>
<sequence length="54" mass="6433">MHSFYSFMYILSSSTNTTVIKIKFHISTTFQLNSLFYPLVQWARSRAIFPHFLI</sequence>
<keyword evidence="2" id="KW-1185">Reference proteome</keyword>
<reference evidence="1" key="1">
    <citation type="submission" date="2023-11" db="EMBL/GenBank/DDBJ databases">
        <authorList>
            <person name="Poullet M."/>
        </authorList>
    </citation>
    <scope>NUCLEOTIDE SEQUENCE</scope>
    <source>
        <strain evidence="1">E1834</strain>
    </source>
</reference>
<accession>A0ACB1AI90</accession>
<protein>
    <submittedName>
        <fullName evidence="1">Uncharacterized protein</fullName>
    </submittedName>
</protein>
<organism evidence="1 2">
    <name type="scientific">Meloidogyne enterolobii</name>
    <name type="common">Root-knot nematode worm</name>
    <name type="synonym">Meloidogyne mayaguensis</name>
    <dbReference type="NCBI Taxonomy" id="390850"/>
    <lineage>
        <taxon>Eukaryota</taxon>
        <taxon>Metazoa</taxon>
        <taxon>Ecdysozoa</taxon>
        <taxon>Nematoda</taxon>
        <taxon>Chromadorea</taxon>
        <taxon>Rhabditida</taxon>
        <taxon>Tylenchina</taxon>
        <taxon>Tylenchomorpha</taxon>
        <taxon>Tylenchoidea</taxon>
        <taxon>Meloidogynidae</taxon>
        <taxon>Meloidogyninae</taxon>
        <taxon>Meloidogyne</taxon>
    </lineage>
</organism>
<gene>
    <name evidence="1" type="ORF">MENTE1834_LOCUS38963</name>
</gene>
<evidence type="ECO:0000313" key="2">
    <source>
        <dbReference type="Proteomes" id="UP001497535"/>
    </source>
</evidence>
<dbReference type="EMBL" id="CAVMJV010000086">
    <property type="protein sequence ID" value="CAK5091140.1"/>
    <property type="molecule type" value="Genomic_DNA"/>
</dbReference>
<proteinExistence type="predicted"/>
<evidence type="ECO:0000313" key="1">
    <source>
        <dbReference type="EMBL" id="CAK5091140.1"/>
    </source>
</evidence>